<dbReference type="PANTHER" id="PTHR15099:SF2">
    <property type="entry name" value="TRANSMEMBRANE PROTEIN 11, MITOCHONDRIAL"/>
    <property type="match status" value="1"/>
</dbReference>
<evidence type="ECO:0000256" key="7">
    <source>
        <dbReference type="ARBA" id="ARBA00023128"/>
    </source>
</evidence>
<accession>A0A564Z742</accession>
<dbReference type="InterPro" id="IPR026120">
    <property type="entry name" value="TMEM11"/>
</dbReference>
<evidence type="ECO:0000256" key="10">
    <source>
        <dbReference type="SAM" id="Phobius"/>
    </source>
</evidence>
<dbReference type="EMBL" id="CABIJS010000666">
    <property type="protein sequence ID" value="VUZ54833.1"/>
    <property type="molecule type" value="Genomic_DNA"/>
</dbReference>
<evidence type="ECO:0000313" key="11">
    <source>
        <dbReference type="EMBL" id="VUZ54833.1"/>
    </source>
</evidence>
<evidence type="ECO:0000256" key="4">
    <source>
        <dbReference type="ARBA" id="ARBA00022692"/>
    </source>
</evidence>
<evidence type="ECO:0008006" key="13">
    <source>
        <dbReference type="Google" id="ProtNLM"/>
    </source>
</evidence>
<protein>
    <recommendedName>
        <fullName evidence="13">Transmembrane protein 11</fullName>
    </recommendedName>
</protein>
<name>A0A564Z742_HYMDI</name>
<feature type="compositionally biased region" description="Low complexity" evidence="9">
    <location>
        <begin position="150"/>
        <end position="163"/>
    </location>
</feature>
<keyword evidence="4 10" id="KW-0812">Transmembrane</keyword>
<evidence type="ECO:0000256" key="1">
    <source>
        <dbReference type="ARBA" id="ARBA00002812"/>
    </source>
</evidence>
<dbReference type="Proteomes" id="UP000321570">
    <property type="component" value="Unassembled WGS sequence"/>
</dbReference>
<feature type="transmembrane region" description="Helical" evidence="10">
    <location>
        <begin position="103"/>
        <end position="123"/>
    </location>
</feature>
<evidence type="ECO:0000256" key="2">
    <source>
        <dbReference type="ARBA" id="ARBA00004448"/>
    </source>
</evidence>
<comment type="similarity">
    <text evidence="3">Belongs to the TMEM11 family.</text>
</comment>
<keyword evidence="5" id="KW-0999">Mitochondrion inner membrane</keyword>
<evidence type="ECO:0000256" key="8">
    <source>
        <dbReference type="ARBA" id="ARBA00023136"/>
    </source>
</evidence>
<dbReference type="PANTHER" id="PTHR15099">
    <property type="entry name" value="PROTEIN PM1"/>
    <property type="match status" value="1"/>
</dbReference>
<evidence type="ECO:0000256" key="9">
    <source>
        <dbReference type="SAM" id="MobiDB-lite"/>
    </source>
</evidence>
<gene>
    <name evidence="11" type="ORF">WMSIL1_LOCUS12903</name>
</gene>
<reference evidence="11 12" key="1">
    <citation type="submission" date="2019-07" db="EMBL/GenBank/DDBJ databases">
        <authorList>
            <person name="Jastrzebski P J."/>
            <person name="Paukszto L."/>
            <person name="Jastrzebski P J."/>
        </authorList>
    </citation>
    <scope>NUCLEOTIDE SEQUENCE [LARGE SCALE GENOMIC DNA]</scope>
    <source>
        <strain evidence="11 12">WMS-il1</strain>
    </source>
</reference>
<evidence type="ECO:0000313" key="12">
    <source>
        <dbReference type="Proteomes" id="UP000321570"/>
    </source>
</evidence>
<organism evidence="11 12">
    <name type="scientific">Hymenolepis diminuta</name>
    <name type="common">Rat tapeworm</name>
    <dbReference type="NCBI Taxonomy" id="6216"/>
    <lineage>
        <taxon>Eukaryota</taxon>
        <taxon>Metazoa</taxon>
        <taxon>Spiralia</taxon>
        <taxon>Lophotrochozoa</taxon>
        <taxon>Platyhelminthes</taxon>
        <taxon>Cestoda</taxon>
        <taxon>Eucestoda</taxon>
        <taxon>Cyclophyllidea</taxon>
        <taxon>Hymenolepididae</taxon>
        <taxon>Hymenolepis</taxon>
    </lineage>
</organism>
<keyword evidence="8 10" id="KW-0472">Membrane</keyword>
<dbReference type="Pfam" id="PF14972">
    <property type="entry name" value="Mito_morph_reg"/>
    <property type="match status" value="1"/>
</dbReference>
<sequence length="237" mass="25947">MIEMMDGKKTFAVIRAVYEHRFSPEDFVRELDFVLEKNVNVVIIEPDDLGEVTWRWIHTGNWLHKTAVLSGLAAIGGTFLTLLLRHSSETIVRNSLIDMSRSLLPSVVLGLVSATSAGLYALFWQCDPCSKYQVARSLSALPACVVAAASGSPSNSSNSTPTLGEDEDISPSSSPSRHRNRHQNSRNPYPSTVEACTTSGGSPVVLIRRDDFYRKVLHNSVSVGAVLCVGLAVYRLR</sequence>
<comment type="function">
    <text evidence="1">Plays a role in mitochondrial morphogenesis.</text>
</comment>
<comment type="subcellular location">
    <subcellularLocation>
        <location evidence="2">Mitochondrion inner membrane</location>
        <topology evidence="2">Multi-pass membrane protein</topology>
    </subcellularLocation>
</comment>
<keyword evidence="12" id="KW-1185">Reference proteome</keyword>
<keyword evidence="7" id="KW-0496">Mitochondrion</keyword>
<feature type="transmembrane region" description="Helical" evidence="10">
    <location>
        <begin position="62"/>
        <end position="83"/>
    </location>
</feature>
<feature type="transmembrane region" description="Helical" evidence="10">
    <location>
        <begin position="216"/>
        <end position="236"/>
    </location>
</feature>
<dbReference type="AlphaFoldDB" id="A0A564Z742"/>
<evidence type="ECO:0000256" key="3">
    <source>
        <dbReference type="ARBA" id="ARBA00006060"/>
    </source>
</evidence>
<dbReference type="GO" id="GO:0007007">
    <property type="term" value="P:inner mitochondrial membrane organization"/>
    <property type="evidence" value="ECO:0007669"/>
    <property type="project" value="TreeGrafter"/>
</dbReference>
<proteinExistence type="inferred from homology"/>
<dbReference type="GO" id="GO:0005743">
    <property type="term" value="C:mitochondrial inner membrane"/>
    <property type="evidence" value="ECO:0007669"/>
    <property type="project" value="UniProtKB-SubCell"/>
</dbReference>
<evidence type="ECO:0000256" key="5">
    <source>
        <dbReference type="ARBA" id="ARBA00022792"/>
    </source>
</evidence>
<feature type="region of interest" description="Disordered" evidence="9">
    <location>
        <begin position="150"/>
        <end position="197"/>
    </location>
</feature>
<evidence type="ECO:0000256" key="6">
    <source>
        <dbReference type="ARBA" id="ARBA00022989"/>
    </source>
</evidence>
<keyword evidence="6 10" id="KW-1133">Transmembrane helix</keyword>